<gene>
    <name evidence="4" type="ORF">V5799_029936</name>
</gene>
<evidence type="ECO:0000256" key="1">
    <source>
        <dbReference type="ARBA" id="ARBA00007357"/>
    </source>
</evidence>
<dbReference type="Gene3D" id="1.10.1380.10">
    <property type="entry name" value="Neutral endopeptidase , domain2"/>
    <property type="match status" value="1"/>
</dbReference>
<sequence>MAAVTFTITVLQPLVLFQYVSQCSLPRCYKPAVAIRESIDTSISPCYDFYKYSCSGADSATYAKIYESLMYSVFHYISETPTGPGQSSVQKAAIVLRNCIKLAHQTPDYVNKIKRVLDIGGFTFPELKPTSVFFIVRGIVEMNLNLGIGPLFRLTAGHNLRLRRGYMLYFAPSYHIVPFVKFLYQLQVDRKLEEYVRRCAEVIGEHGMSYMRLIKAVEIVNRQFYRLPDIERLDAKVKLNTEYPATEFWFAMSEVLSRKLRAVPNARTTFLVLDSEYAKFLSQSVFMSLDPTMISAYVGLYIVWFLSRLASYSIAYGTPIANHTSSLKDLWPRCFSDVHQLMPFAAERLYLNDHVDRTDTEHLVDMVERITHSTRNFVTSLHNPIEESELRMMDKIATLRLLPYTFAALHDVAEVDRLYTHVPDQKDVIYLDNYLSLCRITTKYMVSLLLDTTANTSKFFVPPFRTGLPYMVSVYNVIHLGLDTVVPPLDKSYSLNYAVIGHKVAQQASQLFLYGQDIFNETGSYERVWSYDFFNALRKKYQCLRRQYLDQRWNTGEISRRILEAAVTADILFNAYKGVRKAPQNARRFRQEREQFGLTPEQLFFVGLCINWYQRNHGHRGLAERACRFSLPSLSGFSDAFICPQTAPPPPSPDECAY</sequence>
<dbReference type="PANTHER" id="PTHR11733:SF241">
    <property type="entry name" value="GH26575P-RELATED"/>
    <property type="match status" value="1"/>
</dbReference>
<dbReference type="InterPro" id="IPR042089">
    <property type="entry name" value="Peptidase_M13_dom_2"/>
</dbReference>
<feature type="chain" id="PRO_5042881915" description="Peptidase M13 N-terminal domain-containing protein" evidence="2">
    <location>
        <begin position="23"/>
        <end position="658"/>
    </location>
</feature>
<dbReference type="Pfam" id="PF05649">
    <property type="entry name" value="Peptidase_M13_N"/>
    <property type="match status" value="1"/>
</dbReference>
<proteinExistence type="inferred from homology"/>
<dbReference type="PANTHER" id="PTHR11733">
    <property type="entry name" value="ZINC METALLOPROTEASE FAMILY M13 NEPRILYSIN-RELATED"/>
    <property type="match status" value="1"/>
</dbReference>
<organism evidence="4 5">
    <name type="scientific">Amblyomma americanum</name>
    <name type="common">Lone star tick</name>
    <dbReference type="NCBI Taxonomy" id="6943"/>
    <lineage>
        <taxon>Eukaryota</taxon>
        <taxon>Metazoa</taxon>
        <taxon>Ecdysozoa</taxon>
        <taxon>Arthropoda</taxon>
        <taxon>Chelicerata</taxon>
        <taxon>Arachnida</taxon>
        <taxon>Acari</taxon>
        <taxon>Parasitiformes</taxon>
        <taxon>Ixodida</taxon>
        <taxon>Ixodoidea</taxon>
        <taxon>Ixodidae</taxon>
        <taxon>Amblyomminae</taxon>
        <taxon>Amblyomma</taxon>
    </lineage>
</organism>
<keyword evidence="2" id="KW-0732">Signal</keyword>
<dbReference type="PROSITE" id="PS51885">
    <property type="entry name" value="NEPRILYSIN"/>
    <property type="match status" value="1"/>
</dbReference>
<dbReference type="EMBL" id="JARKHS020012619">
    <property type="protein sequence ID" value="KAK8776718.1"/>
    <property type="molecule type" value="Genomic_DNA"/>
</dbReference>
<dbReference type="GO" id="GO:0004222">
    <property type="term" value="F:metalloendopeptidase activity"/>
    <property type="evidence" value="ECO:0007669"/>
    <property type="project" value="InterPro"/>
</dbReference>
<dbReference type="InterPro" id="IPR024079">
    <property type="entry name" value="MetalloPept_cat_dom_sf"/>
</dbReference>
<accession>A0AAQ4EQ87</accession>
<dbReference type="SUPFAM" id="SSF55486">
    <property type="entry name" value="Metalloproteases ('zincins'), catalytic domain"/>
    <property type="match status" value="1"/>
</dbReference>
<dbReference type="GO" id="GO:0005886">
    <property type="term" value="C:plasma membrane"/>
    <property type="evidence" value="ECO:0007669"/>
    <property type="project" value="TreeGrafter"/>
</dbReference>
<dbReference type="Proteomes" id="UP001321473">
    <property type="component" value="Unassembled WGS sequence"/>
</dbReference>
<dbReference type="Gene3D" id="3.40.390.10">
    <property type="entry name" value="Collagenase (Catalytic Domain)"/>
    <property type="match status" value="1"/>
</dbReference>
<evidence type="ECO:0000313" key="5">
    <source>
        <dbReference type="Proteomes" id="UP001321473"/>
    </source>
</evidence>
<comment type="caution">
    <text evidence="4">The sequence shown here is derived from an EMBL/GenBank/DDBJ whole genome shotgun (WGS) entry which is preliminary data.</text>
</comment>
<dbReference type="GO" id="GO:0016485">
    <property type="term" value="P:protein processing"/>
    <property type="evidence" value="ECO:0007669"/>
    <property type="project" value="TreeGrafter"/>
</dbReference>
<reference evidence="4 5" key="1">
    <citation type="journal article" date="2023" name="Arcadia Sci">
        <title>De novo assembly of a long-read Amblyomma americanum tick genome.</title>
        <authorList>
            <person name="Chou S."/>
            <person name="Poskanzer K.E."/>
            <person name="Rollins M."/>
            <person name="Thuy-Boun P.S."/>
        </authorList>
    </citation>
    <scope>NUCLEOTIDE SEQUENCE [LARGE SCALE GENOMIC DNA]</scope>
    <source>
        <strain evidence="4">F_SG_1</strain>
        <tissue evidence="4">Salivary glands</tissue>
    </source>
</reference>
<dbReference type="InterPro" id="IPR008753">
    <property type="entry name" value="Peptidase_M13_N"/>
</dbReference>
<keyword evidence="5" id="KW-1185">Reference proteome</keyword>
<name>A0AAQ4EQ87_AMBAM</name>
<protein>
    <recommendedName>
        <fullName evidence="3">Peptidase M13 N-terminal domain-containing protein</fullName>
    </recommendedName>
</protein>
<dbReference type="AlphaFoldDB" id="A0AAQ4EQ87"/>
<evidence type="ECO:0000259" key="3">
    <source>
        <dbReference type="Pfam" id="PF05649"/>
    </source>
</evidence>
<feature type="signal peptide" evidence="2">
    <location>
        <begin position="1"/>
        <end position="22"/>
    </location>
</feature>
<dbReference type="InterPro" id="IPR000718">
    <property type="entry name" value="Peptidase_M13"/>
</dbReference>
<evidence type="ECO:0000313" key="4">
    <source>
        <dbReference type="EMBL" id="KAK8776718.1"/>
    </source>
</evidence>
<evidence type="ECO:0000256" key="2">
    <source>
        <dbReference type="SAM" id="SignalP"/>
    </source>
</evidence>
<comment type="similarity">
    <text evidence="1">Belongs to the peptidase M13 family.</text>
</comment>
<feature type="domain" description="Peptidase M13 N-terminal" evidence="3">
    <location>
        <begin position="45"/>
        <end position="398"/>
    </location>
</feature>